<keyword evidence="7" id="KW-0472">Membrane</keyword>
<gene>
    <name evidence="8" type="ORF">C2S53_006008</name>
</gene>
<dbReference type="InterPro" id="IPR004159">
    <property type="entry name" value="Put_SAM_MeTrfase"/>
</dbReference>
<dbReference type="Proteomes" id="UP001190926">
    <property type="component" value="Unassembled WGS sequence"/>
</dbReference>
<dbReference type="AlphaFoldDB" id="A0AAD4JG31"/>
<dbReference type="GO" id="GO:0016020">
    <property type="term" value="C:membrane"/>
    <property type="evidence" value="ECO:0007669"/>
    <property type="project" value="UniProtKB-SubCell"/>
</dbReference>
<keyword evidence="4 7" id="KW-0735">Signal-anchor</keyword>
<evidence type="ECO:0000256" key="3">
    <source>
        <dbReference type="ARBA" id="ARBA00022603"/>
    </source>
</evidence>
<evidence type="ECO:0000256" key="6">
    <source>
        <dbReference type="ARBA" id="ARBA00037847"/>
    </source>
</evidence>
<evidence type="ECO:0000256" key="7">
    <source>
        <dbReference type="RuleBase" id="RU366043"/>
    </source>
</evidence>
<dbReference type="GO" id="GO:0005802">
    <property type="term" value="C:trans-Golgi network"/>
    <property type="evidence" value="ECO:0007669"/>
    <property type="project" value="TreeGrafter"/>
</dbReference>
<comment type="similarity">
    <text evidence="2 7">Belongs to the methyltransferase superfamily.</text>
</comment>
<dbReference type="PANTHER" id="PTHR10108:SF1144">
    <property type="entry name" value="METHYLTRANSFERASE PMT10-RELATED"/>
    <property type="match status" value="1"/>
</dbReference>
<dbReference type="EC" id="2.1.1.-" evidence="7"/>
<dbReference type="InterPro" id="IPR029063">
    <property type="entry name" value="SAM-dependent_MTases_sf"/>
</dbReference>
<keyword evidence="7" id="KW-0808">Transferase</keyword>
<dbReference type="Pfam" id="PF03141">
    <property type="entry name" value="Methyltransf_29"/>
    <property type="match status" value="1"/>
</dbReference>
<dbReference type="SUPFAM" id="SSF53335">
    <property type="entry name" value="S-adenosyl-L-methionine-dependent methyltransferases"/>
    <property type="match status" value="2"/>
</dbReference>
<dbReference type="GO" id="GO:0005768">
    <property type="term" value="C:endosome"/>
    <property type="evidence" value="ECO:0007669"/>
    <property type="project" value="TreeGrafter"/>
</dbReference>
<comment type="caution">
    <text evidence="8">The sequence shown here is derived from an EMBL/GenBank/DDBJ whole genome shotgun (WGS) entry which is preliminary data.</text>
</comment>
<name>A0AAD4JG31_PERFH</name>
<keyword evidence="7" id="KW-0812">Transmembrane</keyword>
<evidence type="ECO:0000256" key="4">
    <source>
        <dbReference type="ARBA" id="ARBA00022968"/>
    </source>
</evidence>
<proteinExistence type="inferred from homology"/>
<evidence type="ECO:0000256" key="5">
    <source>
        <dbReference type="ARBA" id="ARBA00023180"/>
    </source>
</evidence>
<dbReference type="EMBL" id="SDAM02000063">
    <property type="protein sequence ID" value="KAH6832761.1"/>
    <property type="molecule type" value="Genomic_DNA"/>
</dbReference>
<keyword evidence="5 7" id="KW-0325">Glycoprotein</keyword>
<accession>A0AAD4JG31</accession>
<dbReference type="GO" id="GO:0032259">
    <property type="term" value="P:methylation"/>
    <property type="evidence" value="ECO:0007669"/>
    <property type="project" value="UniProtKB-KW"/>
</dbReference>
<dbReference type="Gene3D" id="3.40.50.150">
    <property type="entry name" value="Vaccinia Virus protein VP39"/>
    <property type="match status" value="1"/>
</dbReference>
<feature type="transmembrane region" description="Helical" evidence="7">
    <location>
        <begin position="21"/>
        <end position="40"/>
    </location>
</feature>
<keyword evidence="9" id="KW-1185">Reference proteome</keyword>
<keyword evidence="7" id="KW-1133">Transmembrane helix</keyword>
<comment type="subcellular location">
    <subcellularLocation>
        <location evidence="6">Endomembrane system</location>
        <topology evidence="6">Single-pass membrane protein</topology>
    </subcellularLocation>
    <subcellularLocation>
        <location evidence="1 7">Membrane</location>
        <topology evidence="1 7">Single-pass type II membrane protein</topology>
    </subcellularLocation>
</comment>
<keyword evidence="3 7" id="KW-0489">Methyltransferase</keyword>
<dbReference type="GO" id="GO:0008168">
    <property type="term" value="F:methyltransferase activity"/>
    <property type="evidence" value="ECO:0007669"/>
    <property type="project" value="UniProtKB-UniRule"/>
</dbReference>
<dbReference type="PANTHER" id="PTHR10108">
    <property type="entry name" value="SAM-DEPENDENT METHYLTRANSFERASE"/>
    <property type="match status" value="1"/>
</dbReference>
<organism evidence="8 9">
    <name type="scientific">Perilla frutescens var. hirtella</name>
    <name type="common">Perilla citriodora</name>
    <name type="synonym">Perilla setoyensis</name>
    <dbReference type="NCBI Taxonomy" id="608512"/>
    <lineage>
        <taxon>Eukaryota</taxon>
        <taxon>Viridiplantae</taxon>
        <taxon>Streptophyta</taxon>
        <taxon>Embryophyta</taxon>
        <taxon>Tracheophyta</taxon>
        <taxon>Spermatophyta</taxon>
        <taxon>Magnoliopsida</taxon>
        <taxon>eudicotyledons</taxon>
        <taxon>Gunneridae</taxon>
        <taxon>Pentapetalae</taxon>
        <taxon>asterids</taxon>
        <taxon>lamiids</taxon>
        <taxon>Lamiales</taxon>
        <taxon>Lamiaceae</taxon>
        <taxon>Nepetoideae</taxon>
        <taxon>Elsholtzieae</taxon>
        <taxon>Perilla</taxon>
    </lineage>
</organism>
<evidence type="ECO:0000256" key="1">
    <source>
        <dbReference type="ARBA" id="ARBA00004606"/>
    </source>
</evidence>
<protein>
    <recommendedName>
        <fullName evidence="7">Methyltransferase</fullName>
        <ecNumber evidence="7">2.1.1.-</ecNumber>
    </recommendedName>
</protein>
<evidence type="ECO:0000313" key="8">
    <source>
        <dbReference type="EMBL" id="KAH6832761.1"/>
    </source>
</evidence>
<sequence length="642" mass="72085">MKGKYTSSAPPSHSSSTSLAFIIKIVAFFSLLSFSLFFLYKHFSVYTTATQNQQLYFFNSTHTNNVLAPAPAPSPPRRSGTGAGAVLESTGIINEFGIMTADFMVGEFEGGLMQSSVVNANIISNREKDKRENDEGEVIKVEKFRVCDVNLSDYIPCLDNVAAASSSTNGETEKGKGLDCLVPRPKGYKHPIPWPESRDEVWFDNVPHTLEHNEGRNGVSKKDDKLIFQGDEPQSSQHLDQMVPEIAFGQRTRVALDIIGSGIANFGAYLMELNVTTLSVAPKDHESQIQLALERGLPAMVATFGTRRLPFPSQAFDLIHCSRCGMNWTLDDGVLLLEANRILRAGGYFVWEALPVSNYEGKLGDQWREMDDLTRNLCWELVNYKEGHIAIWQKPLNNSCYLDRDSNVQPSLCEADDNPDDIWNVNMKKCITRLSENGTYGANITNWPARLHSLPYRLFGIKTDADVSREALYRADSLYWNAIVDGYTSVFKINEMKIRNVMDMKAGYGGFAAALLDSKANSWVMNVVPVSGPNTLPVIYDRGLVGVMHDWCEPFNTHPRTYDLLNAAGLFFVEQRRCNIRSIMVEMDRMLRGDGRVYIRDTTAVIYELQEIATAMGWTSYMFDTEEGPYSDWKLLICTKPL</sequence>
<reference evidence="8 9" key="1">
    <citation type="journal article" date="2021" name="Nat. Commun.">
        <title>Incipient diploidization of the medicinal plant Perilla within 10,000 years.</title>
        <authorList>
            <person name="Zhang Y."/>
            <person name="Shen Q."/>
            <person name="Leng L."/>
            <person name="Zhang D."/>
            <person name="Chen S."/>
            <person name="Shi Y."/>
            <person name="Ning Z."/>
            <person name="Chen S."/>
        </authorList>
    </citation>
    <scope>NUCLEOTIDE SEQUENCE [LARGE SCALE GENOMIC DNA]</scope>
    <source>
        <strain evidence="9">cv. PC099</strain>
    </source>
</reference>
<evidence type="ECO:0000313" key="9">
    <source>
        <dbReference type="Proteomes" id="UP001190926"/>
    </source>
</evidence>
<evidence type="ECO:0000256" key="2">
    <source>
        <dbReference type="ARBA" id="ARBA00008361"/>
    </source>
</evidence>